<proteinExistence type="predicted"/>
<evidence type="ECO:0000256" key="1">
    <source>
        <dbReference type="ARBA" id="ARBA00022692"/>
    </source>
</evidence>
<feature type="transmembrane region" description="Helical" evidence="4">
    <location>
        <begin position="387"/>
        <end position="408"/>
    </location>
</feature>
<dbReference type="InterPro" id="IPR020846">
    <property type="entry name" value="MFS_dom"/>
</dbReference>
<protein>
    <submittedName>
        <fullName evidence="6">MFS transporter</fullName>
    </submittedName>
</protein>
<feature type="transmembrane region" description="Helical" evidence="4">
    <location>
        <begin position="166"/>
        <end position="188"/>
    </location>
</feature>
<evidence type="ECO:0000256" key="2">
    <source>
        <dbReference type="ARBA" id="ARBA00022989"/>
    </source>
</evidence>
<organism evidence="6 7">
    <name type="scientific">Phenylobacterium conjunctum</name>
    <dbReference type="NCBI Taxonomy" id="1298959"/>
    <lineage>
        <taxon>Bacteria</taxon>
        <taxon>Pseudomonadati</taxon>
        <taxon>Pseudomonadota</taxon>
        <taxon>Alphaproteobacteria</taxon>
        <taxon>Caulobacterales</taxon>
        <taxon>Caulobacteraceae</taxon>
        <taxon>Phenylobacterium</taxon>
    </lineage>
</organism>
<evidence type="ECO:0000313" key="6">
    <source>
        <dbReference type="EMBL" id="MFD1189555.1"/>
    </source>
</evidence>
<name>A0ABW3SY68_9CAUL</name>
<accession>A0ABW3SY68</accession>
<feature type="transmembrane region" description="Helical" evidence="4">
    <location>
        <begin position="104"/>
        <end position="127"/>
    </location>
</feature>
<evidence type="ECO:0000313" key="7">
    <source>
        <dbReference type="Proteomes" id="UP001597216"/>
    </source>
</evidence>
<feature type="transmembrane region" description="Helical" evidence="4">
    <location>
        <begin position="233"/>
        <end position="257"/>
    </location>
</feature>
<keyword evidence="3 4" id="KW-0472">Membrane</keyword>
<keyword evidence="2 4" id="KW-1133">Transmembrane helix</keyword>
<feature type="transmembrane region" description="Helical" evidence="4">
    <location>
        <begin position="357"/>
        <end position="380"/>
    </location>
</feature>
<dbReference type="PROSITE" id="PS50850">
    <property type="entry name" value="MFS"/>
    <property type="match status" value="1"/>
</dbReference>
<dbReference type="EMBL" id="JBHTLQ010000005">
    <property type="protein sequence ID" value="MFD1189555.1"/>
    <property type="molecule type" value="Genomic_DNA"/>
</dbReference>
<keyword evidence="1 4" id="KW-0812">Transmembrane</keyword>
<keyword evidence="7" id="KW-1185">Reference proteome</keyword>
<dbReference type="CDD" id="cd17355">
    <property type="entry name" value="MFS_YcxA_like"/>
    <property type="match status" value="1"/>
</dbReference>
<feature type="transmembrane region" description="Helical" evidence="4">
    <location>
        <begin position="269"/>
        <end position="290"/>
    </location>
</feature>
<evidence type="ECO:0000256" key="4">
    <source>
        <dbReference type="SAM" id="Phobius"/>
    </source>
</evidence>
<dbReference type="InterPro" id="IPR050327">
    <property type="entry name" value="Proton-linked_MCT"/>
</dbReference>
<dbReference type="InterPro" id="IPR036259">
    <property type="entry name" value="MFS_trans_sf"/>
</dbReference>
<evidence type="ECO:0000259" key="5">
    <source>
        <dbReference type="PROSITE" id="PS50850"/>
    </source>
</evidence>
<dbReference type="PROSITE" id="PS51257">
    <property type="entry name" value="PROKAR_LIPOPROTEIN"/>
    <property type="match status" value="1"/>
</dbReference>
<reference evidence="7" key="1">
    <citation type="journal article" date="2019" name="Int. J. Syst. Evol. Microbiol.">
        <title>The Global Catalogue of Microorganisms (GCM) 10K type strain sequencing project: providing services to taxonomists for standard genome sequencing and annotation.</title>
        <authorList>
            <consortium name="The Broad Institute Genomics Platform"/>
            <consortium name="The Broad Institute Genome Sequencing Center for Infectious Disease"/>
            <person name="Wu L."/>
            <person name="Ma J."/>
        </authorList>
    </citation>
    <scope>NUCLEOTIDE SEQUENCE [LARGE SCALE GENOMIC DNA]</scope>
    <source>
        <strain evidence="7">CCUG 55074</strain>
    </source>
</reference>
<feature type="transmembrane region" description="Helical" evidence="4">
    <location>
        <begin position="80"/>
        <end position="98"/>
    </location>
</feature>
<gene>
    <name evidence="6" type="ORF">ACFQ27_03105</name>
</gene>
<dbReference type="Gene3D" id="1.20.1250.20">
    <property type="entry name" value="MFS general substrate transporter like domains"/>
    <property type="match status" value="2"/>
</dbReference>
<feature type="transmembrane region" description="Helical" evidence="4">
    <location>
        <begin position="139"/>
        <end position="160"/>
    </location>
</feature>
<dbReference type="Proteomes" id="UP001597216">
    <property type="component" value="Unassembled WGS sequence"/>
</dbReference>
<feature type="transmembrane region" description="Helical" evidence="4">
    <location>
        <begin position="48"/>
        <end position="68"/>
    </location>
</feature>
<dbReference type="PANTHER" id="PTHR11360:SF284">
    <property type="entry name" value="EG:103B4.3 PROTEIN-RELATED"/>
    <property type="match status" value="1"/>
</dbReference>
<feature type="transmembrane region" description="Helical" evidence="4">
    <location>
        <begin position="311"/>
        <end position="337"/>
    </location>
</feature>
<sequence>MKRPFGQNYAFVVAACVFLALLAAAGLRSAPGVLMLPLERAFGWDRATVSAAAAVGIFLYGLTGPFAASMMQSFGVRRTVSLALLLMAVSTGLSSFMTQPWQYVATWGVLAGVGSGAVAMVLGATVVNRWFVARRGLMMGLLTASTATGTLVFLPAMAWLAEHAGWRPVVLTIAGVTAVLAPVVWLLLPERPADIGQTPYGAPADYQPPPAPAGGALAYAFQTLGRAARTRTFWLLFLGFFVCGLTTNGLVGTHLIAMCGDYGMSETRAAGLLAMMGLFDLVGTTASGWLTDRYDPRKLLFAYYALRGLSLIVLPFTDFSIVSLSLFAVFYGLDWIATVPPTVRLATDAFGDRDGPIVFGWIAAGHQAGAATAAITAGVLRAAEGRYLEAFVLAGFTGFAAAIASLMIRRQTRPGAFA</sequence>
<dbReference type="PANTHER" id="PTHR11360">
    <property type="entry name" value="MONOCARBOXYLATE TRANSPORTER"/>
    <property type="match status" value="1"/>
</dbReference>
<dbReference type="RefSeq" id="WP_377352423.1">
    <property type="nucleotide sequence ID" value="NZ_JBHTLQ010000005.1"/>
</dbReference>
<dbReference type="SUPFAM" id="SSF103473">
    <property type="entry name" value="MFS general substrate transporter"/>
    <property type="match status" value="1"/>
</dbReference>
<dbReference type="InterPro" id="IPR011701">
    <property type="entry name" value="MFS"/>
</dbReference>
<evidence type="ECO:0000256" key="3">
    <source>
        <dbReference type="ARBA" id="ARBA00023136"/>
    </source>
</evidence>
<dbReference type="Pfam" id="PF07690">
    <property type="entry name" value="MFS_1"/>
    <property type="match status" value="1"/>
</dbReference>
<comment type="caution">
    <text evidence="6">The sequence shown here is derived from an EMBL/GenBank/DDBJ whole genome shotgun (WGS) entry which is preliminary data.</text>
</comment>
<feature type="domain" description="Major facilitator superfamily (MFS) profile" evidence="5">
    <location>
        <begin position="9"/>
        <end position="413"/>
    </location>
</feature>